<reference evidence="2 3" key="1">
    <citation type="journal article" date="2010" name="Cell">
        <title>The genome of Naegleria gruberi illuminates early eukaryotic versatility.</title>
        <authorList>
            <person name="Fritz-Laylin L.K."/>
            <person name="Prochnik S.E."/>
            <person name="Ginger M.L."/>
            <person name="Dacks J.B."/>
            <person name="Carpenter M.L."/>
            <person name="Field M.C."/>
            <person name="Kuo A."/>
            <person name="Paredez A."/>
            <person name="Chapman J."/>
            <person name="Pham J."/>
            <person name="Shu S."/>
            <person name="Neupane R."/>
            <person name="Cipriano M."/>
            <person name="Mancuso J."/>
            <person name="Tu H."/>
            <person name="Salamov A."/>
            <person name="Lindquist E."/>
            <person name="Shapiro H."/>
            <person name="Lucas S."/>
            <person name="Grigoriev I.V."/>
            <person name="Cande W.Z."/>
            <person name="Fulton C."/>
            <person name="Rokhsar D.S."/>
            <person name="Dawson S.C."/>
        </authorList>
    </citation>
    <scope>NUCLEOTIDE SEQUENCE [LARGE SCALE GENOMIC DNA]</scope>
    <source>
        <strain evidence="2 3">NEG-M</strain>
    </source>
</reference>
<dbReference type="Proteomes" id="UP000006671">
    <property type="component" value="Unassembled WGS sequence"/>
</dbReference>
<dbReference type="KEGG" id="ngr:NAEGRDRAFT_63357"/>
<evidence type="ECO:0000313" key="2">
    <source>
        <dbReference type="EMBL" id="EFC48635.1"/>
    </source>
</evidence>
<evidence type="ECO:0000259" key="1">
    <source>
        <dbReference type="Pfam" id="PF13475"/>
    </source>
</evidence>
<protein>
    <submittedName>
        <fullName evidence="2">Predicted protein</fullName>
    </submittedName>
</protein>
<dbReference type="InterPro" id="IPR025197">
    <property type="entry name" value="DUF4116"/>
</dbReference>
<evidence type="ECO:0000313" key="3">
    <source>
        <dbReference type="Proteomes" id="UP000006671"/>
    </source>
</evidence>
<dbReference type="VEuPathDB" id="AmoebaDB:NAEGRDRAFT_63357"/>
<sequence>MSVFNDLVSFTLIDFSFGNTSDHQLKLTEKYKLLTIHRRKIEENIQIFIKAGKIKNELRNDEEYCFRVVQIDGTALSKVKCQNRKIALAAVQQNGHAYVYLRKEFKKDLEILFETAKSCSSIIACRILSDMDSNTDMPINDKVCLARYFFQNKPEYSTFLGYSIPLCLKLEREFILELISNHLSIIPPFLISCFNNDRNFILEVLKKFKHPISAYFIQGLSTELRNDLEVVSEIIKRNRDLIKYVPELLKSKLKIFESVKEDYNASKRLSPLDSY</sequence>
<organism evidence="3">
    <name type="scientific">Naegleria gruberi</name>
    <name type="common">Amoeba</name>
    <dbReference type="NCBI Taxonomy" id="5762"/>
    <lineage>
        <taxon>Eukaryota</taxon>
        <taxon>Discoba</taxon>
        <taxon>Heterolobosea</taxon>
        <taxon>Tetramitia</taxon>
        <taxon>Eutetramitia</taxon>
        <taxon>Vahlkampfiidae</taxon>
        <taxon>Naegleria</taxon>
    </lineage>
</organism>
<dbReference type="InParanoid" id="D2V3G8"/>
<feature type="domain" description="DUF4116" evidence="1">
    <location>
        <begin position="197"/>
        <end position="250"/>
    </location>
</feature>
<name>D2V3G8_NAEGR</name>
<feature type="domain" description="DUF4116" evidence="1">
    <location>
        <begin position="83"/>
        <end position="123"/>
    </location>
</feature>
<proteinExistence type="predicted"/>
<dbReference type="AlphaFoldDB" id="D2V3G8"/>
<gene>
    <name evidence="2" type="ORF">NAEGRDRAFT_63357</name>
</gene>
<accession>D2V3G8</accession>
<keyword evidence="3" id="KW-1185">Reference proteome</keyword>
<dbReference type="EMBL" id="GG738850">
    <property type="protein sequence ID" value="EFC48635.1"/>
    <property type="molecule type" value="Genomic_DNA"/>
</dbReference>
<dbReference type="GeneID" id="8852488"/>
<dbReference type="RefSeq" id="XP_002681379.1">
    <property type="nucleotide sequence ID" value="XM_002681333.1"/>
</dbReference>
<dbReference type="Pfam" id="PF13475">
    <property type="entry name" value="DUF4116"/>
    <property type="match status" value="2"/>
</dbReference>